<feature type="domain" description="4Fe-4S ferredoxin-type" evidence="5">
    <location>
        <begin position="183"/>
        <end position="212"/>
    </location>
</feature>
<evidence type="ECO:0000256" key="1">
    <source>
        <dbReference type="ARBA" id="ARBA00022485"/>
    </source>
</evidence>
<name>A0A8J8TDA0_9ARCH</name>
<dbReference type="EMBL" id="LVVT01000022">
    <property type="protein sequence ID" value="TQS81548.1"/>
    <property type="molecule type" value="Genomic_DNA"/>
</dbReference>
<keyword evidence="2" id="KW-0479">Metal-binding</keyword>
<sequence>MAEAKRSNKQRSKELGLTGFLLKPLALTLKQTLKSTIHKPTTVLYPWEKLVLPDVYRGRPGLRFDKCIGCGVCMRICPNRCIDMMEVDDLPKDGVETPAKVKRPRVNVGRCMMCGYCAEYCPTDAMIVTPEYELASFTRGALIYDPYQLQYEGVPGNEVHILEVLPAELHTGAAPRPALENKDLPSLEDSKCIGCSKCVKICPVNAVEMKEMGVNEKGRPIKRPVFDNDKCVSCENCVEVCPKSALCMKEVQ</sequence>
<evidence type="ECO:0000256" key="4">
    <source>
        <dbReference type="ARBA" id="ARBA00023014"/>
    </source>
</evidence>
<accession>A0A8J8TDA0</accession>
<evidence type="ECO:0000313" key="7">
    <source>
        <dbReference type="Proteomes" id="UP000752814"/>
    </source>
</evidence>
<dbReference type="PANTHER" id="PTHR10849">
    <property type="entry name" value="NADH DEHYDROGENASE UBIQUINONE IRON-SULFUR PROTEIN 8, MITOCHONDRIAL"/>
    <property type="match status" value="1"/>
</dbReference>
<dbReference type="RefSeq" id="WP_020448131.1">
    <property type="nucleotide sequence ID" value="NZ_CAYAYA010000022.1"/>
</dbReference>
<gene>
    <name evidence="6" type="ORF">A3207_03870</name>
</gene>
<dbReference type="PROSITE" id="PS00198">
    <property type="entry name" value="4FE4S_FER_1"/>
    <property type="match status" value="3"/>
</dbReference>
<dbReference type="Pfam" id="PF12838">
    <property type="entry name" value="Fer4_7"/>
    <property type="match status" value="2"/>
</dbReference>
<dbReference type="SUPFAM" id="SSF54862">
    <property type="entry name" value="4Fe-4S ferredoxins"/>
    <property type="match status" value="2"/>
</dbReference>
<dbReference type="PROSITE" id="PS51379">
    <property type="entry name" value="4FE4S_FER_2"/>
    <property type="match status" value="4"/>
</dbReference>
<evidence type="ECO:0000256" key="3">
    <source>
        <dbReference type="ARBA" id="ARBA00023004"/>
    </source>
</evidence>
<dbReference type="CDD" id="cd10549">
    <property type="entry name" value="MtMvhB_like"/>
    <property type="match status" value="1"/>
</dbReference>
<keyword evidence="3" id="KW-0408">Iron</keyword>
<keyword evidence="1" id="KW-0004">4Fe-4S</keyword>
<dbReference type="GO" id="GO:0051539">
    <property type="term" value="F:4 iron, 4 sulfur cluster binding"/>
    <property type="evidence" value="ECO:0007669"/>
    <property type="project" value="UniProtKB-KW"/>
</dbReference>
<dbReference type="OMA" id="MMICPAP"/>
<organism evidence="6 7">
    <name type="scientific">Candidatus Methanomassiliicoccus intestinalis</name>
    <dbReference type="NCBI Taxonomy" id="1406512"/>
    <lineage>
        <taxon>Archaea</taxon>
        <taxon>Methanobacteriati</taxon>
        <taxon>Thermoplasmatota</taxon>
        <taxon>Thermoplasmata</taxon>
        <taxon>Methanomassiliicoccales</taxon>
        <taxon>Methanomassiliicoccaceae</taxon>
        <taxon>Methanomassiliicoccus</taxon>
    </lineage>
</organism>
<dbReference type="InterPro" id="IPR010226">
    <property type="entry name" value="NADH_quinone_OxRdtase_chainI"/>
</dbReference>
<dbReference type="AlphaFoldDB" id="A0A8J8TDA0"/>
<dbReference type="Proteomes" id="UP000752814">
    <property type="component" value="Unassembled WGS sequence"/>
</dbReference>
<comment type="caution">
    <text evidence="6">The sequence shown here is derived from an EMBL/GenBank/DDBJ whole genome shotgun (WGS) entry which is preliminary data.</text>
</comment>
<reference evidence="6" key="1">
    <citation type="submission" date="2016-03" db="EMBL/GenBank/DDBJ databases">
        <authorList>
            <person name="Borrel G."/>
            <person name="Mccann A."/>
            <person name="O'Toole P.W."/>
        </authorList>
    </citation>
    <scope>NUCLEOTIDE SEQUENCE</scope>
    <source>
        <strain evidence="6">183</strain>
    </source>
</reference>
<dbReference type="GO" id="GO:0016651">
    <property type="term" value="F:oxidoreductase activity, acting on NAD(P)H"/>
    <property type="evidence" value="ECO:0007669"/>
    <property type="project" value="InterPro"/>
</dbReference>
<evidence type="ECO:0000256" key="2">
    <source>
        <dbReference type="ARBA" id="ARBA00022723"/>
    </source>
</evidence>
<evidence type="ECO:0000313" key="6">
    <source>
        <dbReference type="EMBL" id="TQS81548.1"/>
    </source>
</evidence>
<proteinExistence type="predicted"/>
<dbReference type="Gene3D" id="3.30.70.3270">
    <property type="match status" value="1"/>
</dbReference>
<feature type="domain" description="4Fe-4S ferredoxin-type" evidence="5">
    <location>
        <begin position="58"/>
        <end position="87"/>
    </location>
</feature>
<dbReference type="GO" id="GO:0046872">
    <property type="term" value="F:metal ion binding"/>
    <property type="evidence" value="ECO:0007669"/>
    <property type="project" value="UniProtKB-KW"/>
</dbReference>
<dbReference type="GeneID" id="41322642"/>
<dbReference type="Gene3D" id="3.30.70.20">
    <property type="match status" value="1"/>
</dbReference>
<feature type="domain" description="4Fe-4S ferredoxin-type" evidence="5">
    <location>
        <begin position="102"/>
        <end position="131"/>
    </location>
</feature>
<dbReference type="GO" id="GO:0016020">
    <property type="term" value="C:membrane"/>
    <property type="evidence" value="ECO:0007669"/>
    <property type="project" value="InterPro"/>
</dbReference>
<dbReference type="InterPro" id="IPR017900">
    <property type="entry name" value="4Fe4S_Fe_S_CS"/>
</dbReference>
<protein>
    <submittedName>
        <fullName evidence="6">Formate hydrogenlyase</fullName>
    </submittedName>
</protein>
<feature type="domain" description="4Fe-4S ferredoxin-type" evidence="5">
    <location>
        <begin position="222"/>
        <end position="251"/>
    </location>
</feature>
<keyword evidence="4" id="KW-0411">Iron-sulfur</keyword>
<evidence type="ECO:0000259" key="5">
    <source>
        <dbReference type="PROSITE" id="PS51379"/>
    </source>
</evidence>
<dbReference type="InterPro" id="IPR017896">
    <property type="entry name" value="4Fe4S_Fe-S-bd"/>
</dbReference>